<dbReference type="EMBL" id="RIAS01000005">
    <property type="protein sequence ID" value="KAA8784557.1"/>
    <property type="molecule type" value="Genomic_DNA"/>
</dbReference>
<dbReference type="Proteomes" id="UP000323664">
    <property type="component" value="Unassembled WGS sequence"/>
</dbReference>
<dbReference type="PANTHER" id="PTHR21064">
    <property type="entry name" value="AMINOGLYCOSIDE PHOSPHOTRANSFERASE DOMAIN-CONTAINING PROTEIN-RELATED"/>
    <property type="match status" value="1"/>
</dbReference>
<dbReference type="Gene3D" id="3.90.1200.10">
    <property type="match status" value="1"/>
</dbReference>
<dbReference type="PANTHER" id="PTHR21064:SF6">
    <property type="entry name" value="AMINOGLYCOSIDE PHOSPHOTRANSFERASE DOMAIN-CONTAINING PROTEIN"/>
    <property type="match status" value="1"/>
</dbReference>
<dbReference type="GO" id="GO:0019202">
    <property type="term" value="F:amino acid kinase activity"/>
    <property type="evidence" value="ECO:0007669"/>
    <property type="project" value="TreeGrafter"/>
</dbReference>
<evidence type="ECO:0000256" key="2">
    <source>
        <dbReference type="SAM" id="MobiDB-lite"/>
    </source>
</evidence>
<organism evidence="4 5">
    <name type="scientific">Paenibacillus amylolyticus</name>
    <dbReference type="NCBI Taxonomy" id="1451"/>
    <lineage>
        <taxon>Bacteria</taxon>
        <taxon>Bacillati</taxon>
        <taxon>Bacillota</taxon>
        <taxon>Bacilli</taxon>
        <taxon>Bacillales</taxon>
        <taxon>Paenibacillaceae</taxon>
        <taxon>Paenibacillus</taxon>
    </lineage>
</organism>
<dbReference type="Pfam" id="PF01636">
    <property type="entry name" value="APH"/>
    <property type="match status" value="1"/>
</dbReference>
<protein>
    <submittedName>
        <fullName evidence="4">Phosphotransferase</fullName>
    </submittedName>
</protein>
<feature type="compositionally biased region" description="Basic and acidic residues" evidence="2">
    <location>
        <begin position="113"/>
        <end position="130"/>
    </location>
</feature>
<evidence type="ECO:0000256" key="1">
    <source>
        <dbReference type="ARBA" id="ARBA00038240"/>
    </source>
</evidence>
<feature type="region of interest" description="Disordered" evidence="2">
    <location>
        <begin position="104"/>
        <end position="130"/>
    </location>
</feature>
<name>A0A5M9WSE0_PAEAM</name>
<gene>
    <name evidence="4" type="ORF">EC604_11945</name>
</gene>
<dbReference type="AlphaFoldDB" id="A0A5M9WSE0"/>
<dbReference type="InterPro" id="IPR011009">
    <property type="entry name" value="Kinase-like_dom_sf"/>
</dbReference>
<feature type="domain" description="Aminoglycoside phosphotransferase" evidence="3">
    <location>
        <begin position="52"/>
        <end position="305"/>
    </location>
</feature>
<comment type="caution">
    <text evidence="4">The sequence shown here is derived from an EMBL/GenBank/DDBJ whole genome shotgun (WGS) entry which is preliminary data.</text>
</comment>
<comment type="similarity">
    <text evidence="1">Belongs to the pseudomonas-type ThrB family.</text>
</comment>
<accession>A0A5M9WSE0</accession>
<dbReference type="InterPro" id="IPR050249">
    <property type="entry name" value="Pseudomonas-type_ThrB"/>
</dbReference>
<proteinExistence type="inferred from homology"/>
<sequence length="387" mass="44405">MMKEFVQIIITEEFESVSNKQQNSLLPTEKQLISEVLALYGFRSEWQGKRSNGGMNNSTFVLHTSDEDYVMRQYETHNDQAKIAFEHGVLTALSNTDFELHSPTPVISLSSSSREDADQEFKESNHSNEENRQTYQIVRDHITGTFKIVTLFRYLKGVNPVWDSPDQLLPLGRAAGHLSTALAKLKLELEPVYPPYYRIDEAYPLCTPERLLRMCASPPETLEACTDELRQLQDELPGLFKALRGMEQLPHQIVHGDVNASNVLVDPEGNMSAILDFEFATWDLRVMELAVPMSDMLTMDKSEEWMWQAQANLVQGFREEVELTADELEAIPQLILLRSLDVVMHFISRMLEGTDKPEVAAGQIVKLKQRMDWMQRNEEQLRQLLMK</sequence>
<reference evidence="4 5" key="1">
    <citation type="journal article" date="2019" name="J. Ind. Microbiol. Biotechnol.">
        <title>Paenibacillus amylolyticus 27C64 has a diverse set of carbohydrate-active enzymes and complete pectin deconstruction system.</title>
        <authorList>
            <person name="Keggi C."/>
            <person name="Doran-Peterson J."/>
        </authorList>
    </citation>
    <scope>NUCLEOTIDE SEQUENCE [LARGE SCALE GENOMIC DNA]</scope>
    <source>
        <strain evidence="4 5">27C64</strain>
    </source>
</reference>
<evidence type="ECO:0000313" key="5">
    <source>
        <dbReference type="Proteomes" id="UP000323664"/>
    </source>
</evidence>
<evidence type="ECO:0000313" key="4">
    <source>
        <dbReference type="EMBL" id="KAA8784557.1"/>
    </source>
</evidence>
<dbReference type="Gene3D" id="3.30.200.20">
    <property type="entry name" value="Phosphorylase Kinase, domain 1"/>
    <property type="match status" value="1"/>
</dbReference>
<dbReference type="SUPFAM" id="SSF56112">
    <property type="entry name" value="Protein kinase-like (PK-like)"/>
    <property type="match status" value="1"/>
</dbReference>
<evidence type="ECO:0000259" key="3">
    <source>
        <dbReference type="Pfam" id="PF01636"/>
    </source>
</evidence>
<dbReference type="InterPro" id="IPR002575">
    <property type="entry name" value="Aminoglycoside_PTrfase"/>
</dbReference>
<keyword evidence="4" id="KW-0808">Transferase</keyword>